<dbReference type="RefSeq" id="XP_065958163.1">
    <property type="nucleotide sequence ID" value="XM_066101223.1"/>
</dbReference>
<evidence type="ECO:0000313" key="3">
    <source>
        <dbReference type="Proteomes" id="UP000595662"/>
    </source>
</evidence>
<dbReference type="GeneID" id="90952798"/>
<dbReference type="AlphaFoldDB" id="A0A7T6XW18"/>
<name>A0A7T6XW18_PENDI</name>
<reference evidence="2 3" key="1">
    <citation type="submission" date="2020-08" db="EMBL/GenBank/DDBJ databases">
        <title>The completed genome sequence of the pathogenic ascomycete fungus Penicillium digitatum.</title>
        <authorList>
            <person name="Wang M."/>
        </authorList>
    </citation>
    <scope>NUCLEOTIDE SEQUENCE [LARGE SCALE GENOMIC DNA]</scope>
    <source>
        <strain evidence="2 3">PdW03</strain>
    </source>
</reference>
<evidence type="ECO:0000313" key="2">
    <source>
        <dbReference type="EMBL" id="QQK48369.1"/>
    </source>
</evidence>
<sequence>MELYNTRYSPNFHSNLISHGLMMKASLLVNFRSNCIETTEGRQGFQYPKLSPENLILATKKSAQEPRSEGSIHTWHRRLGHVGTERIEKLAEMTEGITIESNPGKKKQMPLCVHTHKEERVSNGRQKIHSTSEKLVKD</sequence>
<organism evidence="2 3">
    <name type="scientific">Penicillium digitatum</name>
    <name type="common">Green mold</name>
    <dbReference type="NCBI Taxonomy" id="36651"/>
    <lineage>
        <taxon>Eukaryota</taxon>
        <taxon>Fungi</taxon>
        <taxon>Dikarya</taxon>
        <taxon>Ascomycota</taxon>
        <taxon>Pezizomycotina</taxon>
        <taxon>Eurotiomycetes</taxon>
        <taxon>Eurotiomycetidae</taxon>
        <taxon>Eurotiales</taxon>
        <taxon>Aspergillaceae</taxon>
        <taxon>Penicillium</taxon>
    </lineage>
</organism>
<dbReference type="GO" id="GO:0016740">
    <property type="term" value="F:transferase activity"/>
    <property type="evidence" value="ECO:0007669"/>
    <property type="project" value="UniProtKB-KW"/>
</dbReference>
<dbReference type="Proteomes" id="UP000595662">
    <property type="component" value="Chromosome 6"/>
</dbReference>
<proteinExistence type="predicted"/>
<gene>
    <name evidence="2" type="ORF">Pdw03_6004</name>
</gene>
<dbReference type="EMBL" id="CP060779">
    <property type="protein sequence ID" value="QQK48369.1"/>
    <property type="molecule type" value="Genomic_DNA"/>
</dbReference>
<dbReference type="VEuPathDB" id="FungiDB:PDIP_69620"/>
<evidence type="ECO:0000256" key="1">
    <source>
        <dbReference type="SAM" id="MobiDB-lite"/>
    </source>
</evidence>
<protein>
    <submittedName>
        <fullName evidence="2">Polynucleotidyl transferase, ribonuclease H fold</fullName>
    </submittedName>
</protein>
<accession>A0A7T6XW18</accession>
<feature type="region of interest" description="Disordered" evidence="1">
    <location>
        <begin position="118"/>
        <end position="138"/>
    </location>
</feature>
<keyword evidence="2" id="KW-0808">Transferase</keyword>